<evidence type="ECO:0000313" key="3">
    <source>
        <dbReference type="EMBL" id="SEM26942.1"/>
    </source>
</evidence>
<dbReference type="InterPro" id="IPR036515">
    <property type="entry name" value="Transposase_17_sf"/>
</dbReference>
<evidence type="ECO:0000313" key="2">
    <source>
        <dbReference type="EMBL" id="MDP8085516.1"/>
    </source>
</evidence>
<evidence type="ECO:0000259" key="1">
    <source>
        <dbReference type="SMART" id="SM01321"/>
    </source>
</evidence>
<dbReference type="EMBL" id="FOBN01000010">
    <property type="protein sequence ID" value="SEM26942.1"/>
    <property type="molecule type" value="Genomic_DNA"/>
</dbReference>
<gene>
    <name evidence="2" type="ORF">QJT92_06195</name>
    <name evidence="3" type="ORF">SAMN05444853_11070</name>
</gene>
<sequence length="166" mass="20272">MNTYPQRKAIRLQSYDYSKNGLYFVTICINEQKCLLGRIIDNDIILNDAGNMIKKWYQNIETKFKDIFCLDFIIMPNHIHFILHIDSPNDRTDNNIISIVQWFKIMTTNEYIKNVKKNNWQPFNKKLWQRSFYEHIIRNEVSYHQIATYIEHNPYNWKKDKLYVKE</sequence>
<dbReference type="PANTHER" id="PTHR36966">
    <property type="entry name" value="REP-ASSOCIATED TYROSINE TRANSPOSASE"/>
    <property type="match status" value="1"/>
</dbReference>
<dbReference type="EMBL" id="JASAVS010000011">
    <property type="protein sequence ID" value="MDP8085516.1"/>
    <property type="molecule type" value="Genomic_DNA"/>
</dbReference>
<evidence type="ECO:0000313" key="5">
    <source>
        <dbReference type="Proteomes" id="UP001224812"/>
    </source>
</evidence>
<dbReference type="SMART" id="SM01321">
    <property type="entry name" value="Y1_Tnp"/>
    <property type="match status" value="1"/>
</dbReference>
<dbReference type="PANTHER" id="PTHR36966:SF1">
    <property type="entry name" value="REP-ASSOCIATED TYROSINE TRANSPOSASE"/>
    <property type="match status" value="1"/>
</dbReference>
<dbReference type="OrthoDB" id="9794403at2"/>
<dbReference type="InterPro" id="IPR052715">
    <property type="entry name" value="RAYT_transposase"/>
</dbReference>
<name>A0A1H7WZ83_9PAST</name>
<feature type="domain" description="Transposase IS200-like" evidence="1">
    <location>
        <begin position="18"/>
        <end position="153"/>
    </location>
</feature>
<dbReference type="InterPro" id="IPR002686">
    <property type="entry name" value="Transposase_17"/>
</dbReference>
<reference evidence="3" key="1">
    <citation type="submission" date="2016-10" db="EMBL/GenBank/DDBJ databases">
        <authorList>
            <person name="de Groot N.N."/>
        </authorList>
    </citation>
    <scope>NUCLEOTIDE SEQUENCE [LARGE SCALE GENOMIC DNA]</scope>
    <source>
        <strain evidence="3">DSM 24204</strain>
    </source>
</reference>
<dbReference type="AlphaFoldDB" id="A0A1H7WZ83"/>
<reference evidence="2 5" key="3">
    <citation type="journal article" date="2023" name="Front. Microbiol.">
        <title>Phylogeography and host specificity of Pasteurellaceae pathogenic to sea-farmed fish in the north-east Atlantic.</title>
        <authorList>
            <person name="Gulla S."/>
            <person name="Colquhoun D.J."/>
            <person name="Olsen A.B."/>
            <person name="Spilsberg B."/>
            <person name="Lagesen K."/>
            <person name="Aakesson C.P."/>
            <person name="Strom S."/>
            <person name="Manji F."/>
            <person name="Birkbeck T.H."/>
            <person name="Nilsen H.K."/>
        </authorList>
    </citation>
    <scope>NUCLEOTIDE SEQUENCE [LARGE SCALE GENOMIC DNA]</scope>
    <source>
        <strain evidence="2 5">VIO11850</strain>
    </source>
</reference>
<dbReference type="Pfam" id="PF01797">
    <property type="entry name" value="Y1_Tnp"/>
    <property type="match status" value="1"/>
</dbReference>
<keyword evidence="5" id="KW-1185">Reference proteome</keyword>
<protein>
    <submittedName>
        <fullName evidence="2 3">Transposase</fullName>
    </submittedName>
</protein>
<dbReference type="GO" id="GO:0043565">
    <property type="term" value="F:sequence-specific DNA binding"/>
    <property type="evidence" value="ECO:0007669"/>
    <property type="project" value="TreeGrafter"/>
</dbReference>
<dbReference type="GO" id="GO:0004803">
    <property type="term" value="F:transposase activity"/>
    <property type="evidence" value="ECO:0007669"/>
    <property type="project" value="InterPro"/>
</dbReference>
<dbReference type="RefSeq" id="WP_090921574.1">
    <property type="nucleotide sequence ID" value="NZ_CP016180.1"/>
</dbReference>
<organism evidence="3 4">
    <name type="scientific">Phocoenobacter skyensis</name>
    <dbReference type="NCBI Taxonomy" id="97481"/>
    <lineage>
        <taxon>Bacteria</taxon>
        <taxon>Pseudomonadati</taxon>
        <taxon>Pseudomonadota</taxon>
        <taxon>Gammaproteobacteria</taxon>
        <taxon>Pasteurellales</taxon>
        <taxon>Pasteurellaceae</taxon>
        <taxon>Phocoenobacter</taxon>
    </lineage>
</organism>
<evidence type="ECO:0000313" key="4">
    <source>
        <dbReference type="Proteomes" id="UP000198883"/>
    </source>
</evidence>
<dbReference type="STRING" id="97481.SAMN05444853_11070"/>
<reference evidence="4" key="2">
    <citation type="submission" date="2016-10" db="EMBL/GenBank/DDBJ databases">
        <authorList>
            <person name="Varghese N."/>
            <person name="Submissions S."/>
        </authorList>
    </citation>
    <scope>NUCLEOTIDE SEQUENCE [LARGE SCALE GENOMIC DNA]</scope>
    <source>
        <strain evidence="4">DSM 24204</strain>
    </source>
</reference>
<dbReference type="GO" id="GO:0006313">
    <property type="term" value="P:DNA transposition"/>
    <property type="evidence" value="ECO:0007669"/>
    <property type="project" value="InterPro"/>
</dbReference>
<dbReference type="Proteomes" id="UP000198883">
    <property type="component" value="Unassembled WGS sequence"/>
</dbReference>
<accession>A0A1H7WZ83</accession>
<proteinExistence type="predicted"/>
<dbReference type="SUPFAM" id="SSF143422">
    <property type="entry name" value="Transposase IS200-like"/>
    <property type="match status" value="1"/>
</dbReference>
<dbReference type="Gene3D" id="3.30.70.1290">
    <property type="entry name" value="Transposase IS200-like"/>
    <property type="match status" value="1"/>
</dbReference>
<dbReference type="Proteomes" id="UP001224812">
    <property type="component" value="Unassembled WGS sequence"/>
</dbReference>
<dbReference type="GeneID" id="83543835"/>